<keyword evidence="4 10" id="KW-0808">Transferase</keyword>
<dbReference type="Gene3D" id="3.40.50.2300">
    <property type="match status" value="1"/>
</dbReference>
<keyword evidence="4 10" id="KW-0418">Kinase</keyword>
<name>A0AAV3WG04_9CYAN</name>
<evidence type="ECO:0000256" key="2">
    <source>
        <dbReference type="ARBA" id="ARBA00012438"/>
    </source>
</evidence>
<dbReference type="SUPFAM" id="SSF47384">
    <property type="entry name" value="Homodimeric domain of signal transducing histidine kinase"/>
    <property type="match status" value="1"/>
</dbReference>
<evidence type="ECO:0000256" key="1">
    <source>
        <dbReference type="ARBA" id="ARBA00000085"/>
    </source>
</evidence>
<evidence type="ECO:0000256" key="4">
    <source>
        <dbReference type="ARBA" id="ARBA00022777"/>
    </source>
</evidence>
<dbReference type="PRINTS" id="PR00344">
    <property type="entry name" value="BCTRLSENSOR"/>
</dbReference>
<feature type="modified residue" description="4-aspartylphosphate" evidence="6">
    <location>
        <position position="57"/>
    </location>
</feature>
<evidence type="ECO:0000313" key="10">
    <source>
        <dbReference type="EMBL" id="GET37089.1"/>
    </source>
</evidence>
<dbReference type="InterPro" id="IPR004358">
    <property type="entry name" value="Sig_transdc_His_kin-like_C"/>
</dbReference>
<dbReference type="Pfam" id="PF02518">
    <property type="entry name" value="HATPase_c"/>
    <property type="match status" value="1"/>
</dbReference>
<comment type="caution">
    <text evidence="10">The sequence shown here is derived from an EMBL/GenBank/DDBJ whole genome shotgun (WGS) entry which is preliminary data.</text>
</comment>
<proteinExistence type="predicted"/>
<evidence type="ECO:0000256" key="5">
    <source>
        <dbReference type="ARBA" id="ARBA00023012"/>
    </source>
</evidence>
<dbReference type="InterPro" id="IPR011006">
    <property type="entry name" value="CheY-like_superfamily"/>
</dbReference>
<dbReference type="PANTHER" id="PTHR43547:SF2">
    <property type="entry name" value="HYBRID SIGNAL TRANSDUCTION HISTIDINE KINASE C"/>
    <property type="match status" value="1"/>
</dbReference>
<dbReference type="SUPFAM" id="SSF52172">
    <property type="entry name" value="CheY-like"/>
    <property type="match status" value="1"/>
</dbReference>
<dbReference type="InterPro" id="IPR001789">
    <property type="entry name" value="Sig_transdc_resp-reg_receiver"/>
</dbReference>
<evidence type="ECO:0000256" key="6">
    <source>
        <dbReference type="PROSITE-ProRule" id="PRU00169"/>
    </source>
</evidence>
<dbReference type="InterPro" id="IPR005467">
    <property type="entry name" value="His_kinase_dom"/>
</dbReference>
<dbReference type="PANTHER" id="PTHR43547">
    <property type="entry name" value="TWO-COMPONENT HISTIDINE KINASE"/>
    <property type="match status" value="1"/>
</dbReference>
<evidence type="ECO:0000259" key="8">
    <source>
        <dbReference type="PROSITE" id="PS50109"/>
    </source>
</evidence>
<dbReference type="InterPro" id="IPR003594">
    <property type="entry name" value="HATPase_dom"/>
</dbReference>
<dbReference type="GO" id="GO:0000155">
    <property type="term" value="F:phosphorelay sensor kinase activity"/>
    <property type="evidence" value="ECO:0007669"/>
    <property type="project" value="InterPro"/>
</dbReference>
<protein>
    <recommendedName>
        <fullName evidence="2">histidine kinase</fullName>
        <ecNumber evidence="2">2.7.13.3</ecNumber>
    </recommendedName>
</protein>
<keyword evidence="3 6" id="KW-0597">Phosphoprotein</keyword>
<dbReference type="Pfam" id="PF00072">
    <property type="entry name" value="Response_reg"/>
    <property type="match status" value="1"/>
</dbReference>
<organism evidence="10 11">
    <name type="scientific">Microseira wollei NIES-4236</name>
    <dbReference type="NCBI Taxonomy" id="2530354"/>
    <lineage>
        <taxon>Bacteria</taxon>
        <taxon>Bacillati</taxon>
        <taxon>Cyanobacteriota</taxon>
        <taxon>Cyanophyceae</taxon>
        <taxon>Oscillatoriophycideae</taxon>
        <taxon>Aerosakkonematales</taxon>
        <taxon>Aerosakkonemataceae</taxon>
        <taxon>Microseira</taxon>
    </lineage>
</organism>
<dbReference type="Gene3D" id="1.10.287.130">
    <property type="match status" value="1"/>
</dbReference>
<dbReference type="Proteomes" id="UP001050975">
    <property type="component" value="Unassembled WGS sequence"/>
</dbReference>
<evidence type="ECO:0000256" key="7">
    <source>
        <dbReference type="SAM" id="Coils"/>
    </source>
</evidence>
<dbReference type="PROSITE" id="PS50109">
    <property type="entry name" value="HIS_KIN"/>
    <property type="match status" value="1"/>
</dbReference>
<dbReference type="Gene3D" id="3.30.565.10">
    <property type="entry name" value="Histidine kinase-like ATPase, C-terminal domain"/>
    <property type="match status" value="1"/>
</dbReference>
<sequence>MISPSLKDILIVDDTPDNLRVLDAILKSQGYKVRKALNGQIALNACHIAAPDLILLDIIMPGIDGYEVCRRLKADATTCEIPVIFISAIDDAMDKVKAFEVGAADYIAKPFQEAEVLARIEHQLNLRSLQIKLQEQNTLLQQALSDLKQAQTQMIQNEKMVALGQLVAGIAHEINNPINFIYGNLSPAIQYIHDLLNLIDAYQQDFPKPPPRIEKIINDIDLNFLKEDLLDLMGSMGRGADRIRQIVLSLRNFSRLDQSEIKQVDIHEGIDSTLLILQHRLRETAARPTIKVIKEYGQLPLVNCYPGQLNQVFLHLLNNAIDALQEGGKYERVGVGEDSLSPESANEAFSGISKGMLRPSALPTIRISTELKDGNTVKIRIADNGFGIPESVRASLFDPFVTTKPTGSGMGLGLAISYQIVVQQHKGKLICCSSPRQGAEFAIEIPVHQPQPY</sequence>
<dbReference type="AlphaFoldDB" id="A0AAV3WG04"/>
<dbReference type="SMART" id="SM00387">
    <property type="entry name" value="HATPase_c"/>
    <property type="match status" value="1"/>
</dbReference>
<keyword evidence="5" id="KW-0902">Two-component regulatory system</keyword>
<comment type="catalytic activity">
    <reaction evidence="1">
        <text>ATP + protein L-histidine = ADP + protein N-phospho-L-histidine.</text>
        <dbReference type="EC" id="2.7.13.3"/>
    </reaction>
</comment>
<accession>A0AAV3WG04</accession>
<dbReference type="SUPFAM" id="SSF55874">
    <property type="entry name" value="ATPase domain of HSP90 chaperone/DNA topoisomerase II/histidine kinase"/>
    <property type="match status" value="1"/>
</dbReference>
<evidence type="ECO:0000313" key="11">
    <source>
        <dbReference type="Proteomes" id="UP001050975"/>
    </source>
</evidence>
<dbReference type="InterPro" id="IPR036097">
    <property type="entry name" value="HisK_dim/P_sf"/>
</dbReference>
<evidence type="ECO:0000259" key="9">
    <source>
        <dbReference type="PROSITE" id="PS50110"/>
    </source>
</evidence>
<dbReference type="InterPro" id="IPR036890">
    <property type="entry name" value="HATPase_C_sf"/>
</dbReference>
<dbReference type="PROSITE" id="PS50110">
    <property type="entry name" value="RESPONSE_REGULATORY"/>
    <property type="match status" value="1"/>
</dbReference>
<evidence type="ECO:0000256" key="3">
    <source>
        <dbReference type="ARBA" id="ARBA00022553"/>
    </source>
</evidence>
<dbReference type="InterPro" id="IPR003661">
    <property type="entry name" value="HisK_dim/P_dom"/>
</dbReference>
<keyword evidence="7" id="KW-0175">Coiled coil</keyword>
<dbReference type="CDD" id="cd19920">
    <property type="entry name" value="REC_PA4781-like"/>
    <property type="match status" value="1"/>
</dbReference>
<dbReference type="RefSeq" id="WP_226577977.1">
    <property type="nucleotide sequence ID" value="NZ_BLAY01000022.1"/>
</dbReference>
<keyword evidence="11" id="KW-1185">Reference proteome</keyword>
<feature type="domain" description="Histidine kinase" evidence="8">
    <location>
        <begin position="169"/>
        <end position="449"/>
    </location>
</feature>
<dbReference type="SMART" id="SM00448">
    <property type="entry name" value="REC"/>
    <property type="match status" value="1"/>
</dbReference>
<dbReference type="EMBL" id="BLAY01000022">
    <property type="protein sequence ID" value="GET37089.1"/>
    <property type="molecule type" value="Genomic_DNA"/>
</dbReference>
<feature type="domain" description="Response regulatory" evidence="9">
    <location>
        <begin position="8"/>
        <end position="124"/>
    </location>
</feature>
<dbReference type="EC" id="2.7.13.3" evidence="2"/>
<reference evidence="10" key="1">
    <citation type="submission" date="2019-10" db="EMBL/GenBank/DDBJ databases">
        <title>Draft genome sequece of Microseira wollei NIES-4236.</title>
        <authorList>
            <person name="Yamaguchi H."/>
            <person name="Suzuki S."/>
            <person name="Kawachi M."/>
        </authorList>
    </citation>
    <scope>NUCLEOTIDE SEQUENCE</scope>
    <source>
        <strain evidence="10">NIES-4236</strain>
    </source>
</reference>
<feature type="coiled-coil region" evidence="7">
    <location>
        <begin position="126"/>
        <end position="160"/>
    </location>
</feature>
<dbReference type="CDD" id="cd00082">
    <property type="entry name" value="HisKA"/>
    <property type="match status" value="1"/>
</dbReference>
<gene>
    <name evidence="10" type="ORF">MiSe_18420</name>
</gene>